<feature type="domain" description="PRD" evidence="7">
    <location>
        <begin position="288"/>
        <end position="395"/>
    </location>
</feature>
<dbReference type="InterPro" id="IPR011608">
    <property type="entry name" value="PRD"/>
</dbReference>
<dbReference type="Pfam" id="PF08279">
    <property type="entry name" value="HTH_11"/>
    <property type="match status" value="1"/>
</dbReference>
<keyword evidence="2" id="KW-0805">Transcription regulation</keyword>
<dbReference type="Gene3D" id="3.40.930.10">
    <property type="entry name" value="Mannitol-specific EII, Chain A"/>
    <property type="match status" value="1"/>
</dbReference>
<dbReference type="Gene3D" id="1.10.10.10">
    <property type="entry name" value="Winged helix-like DNA-binding domain superfamily/Winged helix DNA-binding domain"/>
    <property type="match status" value="1"/>
</dbReference>
<evidence type="ECO:0000313" key="8">
    <source>
        <dbReference type="EMBL" id="ANB53756.1"/>
    </source>
</evidence>
<reference evidence="8 9" key="1">
    <citation type="journal article" date="2016" name="J. Clin. Microbiol.">
        <title>Detection and Whole-Genome Sequencing of Carbapenemase-Producing Aeromonas hydrophila Isolates from Routine Perirectal Surveillance Culture.</title>
        <authorList>
            <person name="Hughes H.Y."/>
            <person name="Conlan S.P."/>
            <person name="Lau A.F."/>
            <person name="Dekker J.P."/>
            <person name="Michelin A.V."/>
            <person name="Youn J.H."/>
            <person name="Henderson D.K."/>
            <person name="Frank K.M."/>
            <person name="Segre J.A."/>
            <person name="Palmore T.N."/>
        </authorList>
    </citation>
    <scope>NUCLEOTIDE SEQUENCE [LARGE SCALE GENOMIC DNA]</scope>
    <source>
        <strain evidence="8 9">AVNIH1</strain>
    </source>
</reference>
<evidence type="ECO:0000259" key="6">
    <source>
        <dbReference type="PROSITE" id="PS51099"/>
    </source>
</evidence>
<evidence type="ECO:0000256" key="4">
    <source>
        <dbReference type="ARBA" id="ARBA00023163"/>
    </source>
</evidence>
<organism evidence="8 9">
    <name type="scientific">Aeromonas veronii</name>
    <dbReference type="NCBI Taxonomy" id="654"/>
    <lineage>
        <taxon>Bacteria</taxon>
        <taxon>Pseudomonadati</taxon>
        <taxon>Pseudomonadota</taxon>
        <taxon>Gammaproteobacteria</taxon>
        <taxon>Aeromonadales</taxon>
        <taxon>Aeromonadaceae</taxon>
        <taxon>Aeromonas</taxon>
    </lineage>
</organism>
<dbReference type="InterPro" id="IPR036634">
    <property type="entry name" value="PRD_sf"/>
</dbReference>
<dbReference type="PROSITE" id="PS51372">
    <property type="entry name" value="PRD_2"/>
    <property type="match status" value="1"/>
</dbReference>
<dbReference type="GO" id="GO:0006355">
    <property type="term" value="P:regulation of DNA-templated transcription"/>
    <property type="evidence" value="ECO:0007669"/>
    <property type="project" value="InterPro"/>
</dbReference>
<feature type="domain" description="PTS EIIA type-2" evidence="5">
    <location>
        <begin position="494"/>
        <end position="633"/>
    </location>
</feature>
<dbReference type="GO" id="GO:0008982">
    <property type="term" value="F:protein-N(PI)-phosphohistidine-sugar phosphotransferase activity"/>
    <property type="evidence" value="ECO:0007669"/>
    <property type="project" value="InterPro"/>
</dbReference>
<dbReference type="InterPro" id="IPR016152">
    <property type="entry name" value="PTrfase/Anion_transptr"/>
</dbReference>
<proteinExistence type="predicted"/>
<keyword evidence="1" id="KW-0677">Repeat</keyword>
<dbReference type="OrthoDB" id="9807255at2"/>
<keyword evidence="3" id="KW-0010">Activator</keyword>
<dbReference type="InterPro" id="IPR002178">
    <property type="entry name" value="PTS_EIIA_type-2_dom"/>
</dbReference>
<dbReference type="Pfam" id="PF00874">
    <property type="entry name" value="PRD"/>
    <property type="match status" value="1"/>
</dbReference>
<accession>A0A165RKY5</accession>
<dbReference type="Gene3D" id="1.10.1790.10">
    <property type="entry name" value="PRD domain"/>
    <property type="match status" value="1"/>
</dbReference>
<dbReference type="Pfam" id="PF05043">
    <property type="entry name" value="Mga"/>
    <property type="match status" value="1"/>
</dbReference>
<dbReference type="PROSITE" id="PS51094">
    <property type="entry name" value="PTS_EIIA_TYPE_2"/>
    <property type="match status" value="1"/>
</dbReference>
<evidence type="ECO:0000256" key="2">
    <source>
        <dbReference type="ARBA" id="ARBA00023015"/>
    </source>
</evidence>
<dbReference type="InterPro" id="IPR050661">
    <property type="entry name" value="BglG_antiterminators"/>
</dbReference>
<dbReference type="Gene3D" id="3.40.50.2300">
    <property type="match status" value="1"/>
</dbReference>
<dbReference type="InterPro" id="IPR036390">
    <property type="entry name" value="WH_DNA-bd_sf"/>
</dbReference>
<name>A0A165RKY5_AERVE</name>
<evidence type="ECO:0000256" key="3">
    <source>
        <dbReference type="ARBA" id="ARBA00023159"/>
    </source>
</evidence>
<dbReference type="Proteomes" id="UP000076809">
    <property type="component" value="Chromosome"/>
</dbReference>
<dbReference type="InterPro" id="IPR013011">
    <property type="entry name" value="PTS_EIIB_2"/>
</dbReference>
<protein>
    <submittedName>
        <fullName evidence="8">Transcription antiterminator BglG</fullName>
    </submittedName>
</protein>
<dbReference type="AlphaFoldDB" id="A0A165RKY5"/>
<keyword evidence="4" id="KW-0804">Transcription</keyword>
<dbReference type="CDD" id="cd05568">
    <property type="entry name" value="PTS_IIB_bgl_like"/>
    <property type="match status" value="1"/>
</dbReference>
<dbReference type="PANTHER" id="PTHR30185:SF13">
    <property type="entry name" value="LICABCH OPERON REGULATOR-RELATED"/>
    <property type="match status" value="1"/>
</dbReference>
<dbReference type="InterPro" id="IPR007737">
    <property type="entry name" value="Mga_HTH"/>
</dbReference>
<evidence type="ECO:0000259" key="7">
    <source>
        <dbReference type="PROSITE" id="PS51372"/>
    </source>
</evidence>
<dbReference type="GO" id="GO:0009401">
    <property type="term" value="P:phosphoenolpyruvate-dependent sugar phosphotransferase system"/>
    <property type="evidence" value="ECO:0007669"/>
    <property type="project" value="InterPro"/>
</dbReference>
<dbReference type="InterPro" id="IPR013196">
    <property type="entry name" value="HTH_11"/>
</dbReference>
<dbReference type="SUPFAM" id="SSF63520">
    <property type="entry name" value="PTS-regulatory domain, PRD"/>
    <property type="match status" value="1"/>
</dbReference>
<dbReference type="PROSITE" id="PS51099">
    <property type="entry name" value="PTS_EIIB_TYPE_2"/>
    <property type="match status" value="1"/>
</dbReference>
<dbReference type="SUPFAM" id="SSF55804">
    <property type="entry name" value="Phoshotransferase/anion transport protein"/>
    <property type="match status" value="1"/>
</dbReference>
<dbReference type="PANTHER" id="PTHR30185">
    <property type="entry name" value="CRYPTIC BETA-GLUCOSIDE BGL OPERON ANTITERMINATOR"/>
    <property type="match status" value="1"/>
</dbReference>
<dbReference type="InterPro" id="IPR036388">
    <property type="entry name" value="WH-like_DNA-bd_sf"/>
</dbReference>
<gene>
    <name evidence="8" type="ORF">WM43_14345</name>
</gene>
<dbReference type="EMBL" id="CP014774">
    <property type="protein sequence ID" value="ANB53756.1"/>
    <property type="molecule type" value="Genomic_DNA"/>
</dbReference>
<dbReference type="SUPFAM" id="SSF46785">
    <property type="entry name" value="Winged helix' DNA-binding domain"/>
    <property type="match status" value="1"/>
</dbReference>
<dbReference type="Pfam" id="PF00359">
    <property type="entry name" value="PTS_EIIA_2"/>
    <property type="match status" value="1"/>
</dbReference>
<dbReference type="RefSeq" id="WP_064339243.1">
    <property type="nucleotide sequence ID" value="NZ_CAAKNM010000044.1"/>
</dbReference>
<sequence length="634" mass="71591">MIKLPHPRLHQLLIQLHAEPLPQEELARRLNVSTRTVRTDVATLNELIATHGAHLIHQRGSGYQLKIYNQGLFEALLAAQGQDSGLPRTSRERVLHLQILLLTAEQGIKLDELADTWYLSRAALQGDMAEVREQLSHFRLSVESKPRLGMRIQGEETAIRACLTQLLYQELLHNNQLQTLLPNLCPSKTMEVVGNHIHAQLARHQLRLADESLQQLAIYCAVALLRQASGHELRHFASEDLTLPLLAVSRDIYAVLPTLTPPVEDEIAGLAIQIQARLIADTPQLSPAMAAESEQLVEHLLTYIHQHYPYDLRGDQQLRADLQTHISAMLLRVKYQIGNHNPLADHIKQYYPLAYDITLAAISEWIKQTPYRLTHHEIGYLVIHIGVGLERHYDIGYTRRPQALLLCDAGNATFRVLEARIKREYPQLQLTTLESVRDYEGLAQIAQDFVISTVKVNEKNAPVVLVAPFPTQYQLEQLGKLVLIDRTRPYMLDKYFDADHFMVVKEPLTQAELFARICDQLEAEDLVESGFRASLQERERIVSTMLGEGIALPHSLGLLARRTLVYTVLAPQGIDWGNGEIATLIFVLAISKADYEEAMGLYDLFLALMNEKASRNLLACRDFASFKALARTGS</sequence>
<evidence type="ECO:0000313" key="9">
    <source>
        <dbReference type="Proteomes" id="UP000076809"/>
    </source>
</evidence>
<evidence type="ECO:0000256" key="1">
    <source>
        <dbReference type="ARBA" id="ARBA00022737"/>
    </source>
</evidence>
<feature type="domain" description="PTS EIIB type-2" evidence="6">
    <location>
        <begin position="401"/>
        <end position="490"/>
    </location>
</feature>
<evidence type="ECO:0000259" key="5">
    <source>
        <dbReference type="PROSITE" id="PS51094"/>
    </source>
</evidence>